<dbReference type="RefSeq" id="WP_140929314.1">
    <property type="nucleotide sequence ID" value="NZ_VFSU01000034.1"/>
</dbReference>
<feature type="domain" description="HTH cro/C1-type" evidence="3">
    <location>
        <begin position="78"/>
        <end position="107"/>
    </location>
</feature>
<dbReference type="PANTHER" id="PTHR34475">
    <property type="match status" value="1"/>
</dbReference>
<protein>
    <submittedName>
        <fullName evidence="4">DUF4115 domain-containing protein</fullName>
    </submittedName>
</protein>
<feature type="region of interest" description="Disordered" evidence="1">
    <location>
        <begin position="317"/>
        <end position="347"/>
    </location>
</feature>
<dbReference type="SMART" id="SM00530">
    <property type="entry name" value="HTH_XRE"/>
    <property type="match status" value="1"/>
</dbReference>
<dbReference type="GO" id="GO:0003677">
    <property type="term" value="F:DNA binding"/>
    <property type="evidence" value="ECO:0007669"/>
    <property type="project" value="InterPro"/>
</dbReference>
<dbReference type="InterPro" id="IPR001387">
    <property type="entry name" value="Cro/C1-type_HTH"/>
</dbReference>
<feature type="region of interest" description="Disordered" evidence="1">
    <location>
        <begin position="198"/>
        <end position="234"/>
    </location>
</feature>
<evidence type="ECO:0000256" key="1">
    <source>
        <dbReference type="SAM" id="MobiDB-lite"/>
    </source>
</evidence>
<dbReference type="CDD" id="cd00093">
    <property type="entry name" value="HTH_XRE"/>
    <property type="match status" value="1"/>
</dbReference>
<dbReference type="Proteomes" id="UP000319897">
    <property type="component" value="Unassembled WGS sequence"/>
</dbReference>
<reference evidence="4 5" key="1">
    <citation type="submission" date="2019-06" db="EMBL/GenBank/DDBJ databases">
        <authorList>
            <person name="Lee I."/>
            <person name="Jang G.I."/>
            <person name="Hwang C.Y."/>
        </authorList>
    </citation>
    <scope>NUCLEOTIDE SEQUENCE [LARGE SCALE GENOMIC DNA]</scope>
    <source>
        <strain evidence="4 5">PAMC 28131</strain>
    </source>
</reference>
<keyword evidence="2" id="KW-1133">Transmembrane helix</keyword>
<feature type="compositionally biased region" description="Pro residues" evidence="1">
    <location>
        <begin position="331"/>
        <end position="347"/>
    </location>
</feature>
<proteinExistence type="predicted"/>
<dbReference type="PROSITE" id="PS50943">
    <property type="entry name" value="HTH_CROC1"/>
    <property type="match status" value="1"/>
</dbReference>
<evidence type="ECO:0000259" key="3">
    <source>
        <dbReference type="PROSITE" id="PS50943"/>
    </source>
</evidence>
<feature type="compositionally biased region" description="Low complexity" evidence="1">
    <location>
        <begin position="317"/>
        <end position="330"/>
    </location>
</feature>
<keyword evidence="2" id="KW-0812">Transmembrane</keyword>
<sequence length="347" mass="35776">MDDANVDSANGVPPLQDGPPLNDGPADDVSQPEDALTPARPATARARKRAASAETTVEVAADAPVEIVAEPRTIGEALRRAREAAGLTLAQVAERTKVRPGILGEIEADDHEKLPALTYSLGFVKAYARTVGLDPNAAAERYRLESQKGDPIPTMVDLQPLEEKRLPSPLLVAGSVALLLLLLGGFWAWGAGWLTPAPPPVPETHEQADAPAEPEADEAAGADAAPAAANPADPVTLTAKEEVWLRISDGQETFFMGTMSPGQTMTLPQGRDWTLRTGRAGALDVKVGATAIPPLGGAADHVRNLSLKPADLLARPAPAAGGLPATLRPGIAPPAASPPAAQPAPAG</sequence>
<feature type="transmembrane region" description="Helical" evidence="2">
    <location>
        <begin position="170"/>
        <end position="190"/>
    </location>
</feature>
<dbReference type="Gene3D" id="1.10.260.40">
    <property type="entry name" value="lambda repressor-like DNA-binding domains"/>
    <property type="match status" value="1"/>
</dbReference>
<comment type="caution">
    <text evidence="4">The sequence shown here is derived from an EMBL/GenBank/DDBJ whole genome shotgun (WGS) entry which is preliminary data.</text>
</comment>
<dbReference type="OrthoDB" id="9790252at2"/>
<accession>A0A501XD17</accession>
<keyword evidence="2" id="KW-0472">Membrane</keyword>
<evidence type="ECO:0000313" key="4">
    <source>
        <dbReference type="EMBL" id="TPE58461.1"/>
    </source>
</evidence>
<dbReference type="AlphaFoldDB" id="A0A501XD17"/>
<dbReference type="InterPro" id="IPR050400">
    <property type="entry name" value="Bact_Cytoskel_RodZ"/>
</dbReference>
<dbReference type="InterPro" id="IPR010982">
    <property type="entry name" value="Lambda_DNA-bd_dom_sf"/>
</dbReference>
<name>A0A501XD17_9SPHN</name>
<evidence type="ECO:0000313" key="5">
    <source>
        <dbReference type="Proteomes" id="UP000319897"/>
    </source>
</evidence>
<organism evidence="4 5">
    <name type="scientific">Sandaracinobacter neustonicus</name>
    <dbReference type="NCBI Taxonomy" id="1715348"/>
    <lineage>
        <taxon>Bacteria</taxon>
        <taxon>Pseudomonadati</taxon>
        <taxon>Pseudomonadota</taxon>
        <taxon>Alphaproteobacteria</taxon>
        <taxon>Sphingomonadales</taxon>
        <taxon>Sphingosinicellaceae</taxon>
        <taxon>Sandaracinobacter</taxon>
    </lineage>
</organism>
<feature type="compositionally biased region" description="Low complexity" evidence="1">
    <location>
        <begin position="35"/>
        <end position="44"/>
    </location>
</feature>
<dbReference type="SUPFAM" id="SSF47413">
    <property type="entry name" value="lambda repressor-like DNA-binding domains"/>
    <property type="match status" value="1"/>
</dbReference>
<keyword evidence="5" id="KW-1185">Reference proteome</keyword>
<dbReference type="Pfam" id="PF13464">
    <property type="entry name" value="RodZ_C"/>
    <property type="match status" value="1"/>
</dbReference>
<dbReference type="InterPro" id="IPR025194">
    <property type="entry name" value="RodZ-like_C"/>
</dbReference>
<feature type="region of interest" description="Disordered" evidence="1">
    <location>
        <begin position="1"/>
        <end position="54"/>
    </location>
</feature>
<gene>
    <name evidence="4" type="ORF">FJQ54_15400</name>
</gene>
<dbReference type="EMBL" id="VFSU01000034">
    <property type="protein sequence ID" value="TPE58461.1"/>
    <property type="molecule type" value="Genomic_DNA"/>
</dbReference>
<feature type="compositionally biased region" description="Low complexity" evidence="1">
    <location>
        <begin position="221"/>
        <end position="234"/>
    </location>
</feature>
<dbReference type="PANTHER" id="PTHR34475:SF1">
    <property type="entry name" value="CYTOSKELETON PROTEIN RODZ"/>
    <property type="match status" value="1"/>
</dbReference>
<dbReference type="Pfam" id="PF13413">
    <property type="entry name" value="HTH_25"/>
    <property type="match status" value="1"/>
</dbReference>
<evidence type="ECO:0000256" key="2">
    <source>
        <dbReference type="SAM" id="Phobius"/>
    </source>
</evidence>